<dbReference type="SUPFAM" id="SSF56784">
    <property type="entry name" value="HAD-like"/>
    <property type="match status" value="1"/>
</dbReference>
<dbReference type="EMBL" id="JAZDQJ010000001">
    <property type="protein sequence ID" value="MEE1931669.1"/>
    <property type="molecule type" value="Genomic_DNA"/>
</dbReference>
<comment type="caution">
    <text evidence="1">The sequence shown here is derived from an EMBL/GenBank/DDBJ whole genome shotgun (WGS) entry which is preliminary data.</text>
</comment>
<dbReference type="Proteomes" id="UP001335100">
    <property type="component" value="Unassembled WGS sequence"/>
</dbReference>
<organism evidence="1 2">
    <name type="scientific">Pseudomonas ulcerans</name>
    <dbReference type="NCBI Taxonomy" id="3115852"/>
    <lineage>
        <taxon>Bacteria</taxon>
        <taxon>Pseudomonadati</taxon>
        <taxon>Pseudomonadota</taxon>
        <taxon>Gammaproteobacteria</taxon>
        <taxon>Pseudomonadales</taxon>
        <taxon>Pseudomonadaceae</taxon>
        <taxon>Pseudomonas</taxon>
    </lineage>
</organism>
<dbReference type="RefSeq" id="WP_330072654.1">
    <property type="nucleotide sequence ID" value="NZ_JAZDQJ010000001.1"/>
</dbReference>
<dbReference type="InterPro" id="IPR036412">
    <property type="entry name" value="HAD-like_sf"/>
</dbReference>
<reference evidence="1 2" key="1">
    <citation type="submission" date="2024-01" db="EMBL/GenBank/DDBJ databases">
        <title>Unpublished Manusciprt.</title>
        <authorList>
            <person name="Duman M."/>
            <person name="Valdes E.G."/>
            <person name="Ajmi N."/>
            <person name="Altun S."/>
            <person name="Saticioglu I.B."/>
        </authorList>
    </citation>
    <scope>NUCLEOTIDE SEQUENCE [LARGE SCALE GENOMIC DNA]</scope>
    <source>
        <strain evidence="1 2">148P</strain>
    </source>
</reference>
<dbReference type="Pfam" id="PF00702">
    <property type="entry name" value="Hydrolase"/>
    <property type="match status" value="1"/>
</dbReference>
<dbReference type="Gene3D" id="1.10.150.240">
    <property type="entry name" value="Putative phosphatase, domain 2"/>
    <property type="match status" value="1"/>
</dbReference>
<dbReference type="InterPro" id="IPR023214">
    <property type="entry name" value="HAD_sf"/>
</dbReference>
<dbReference type="GO" id="GO:0016787">
    <property type="term" value="F:hydrolase activity"/>
    <property type="evidence" value="ECO:0007669"/>
    <property type="project" value="UniProtKB-KW"/>
</dbReference>
<keyword evidence="1" id="KW-0378">Hydrolase</keyword>
<proteinExistence type="predicted"/>
<protein>
    <submittedName>
        <fullName evidence="1">HAD-IA family hydrolase</fullName>
    </submittedName>
</protein>
<dbReference type="SFLD" id="SFLDS00003">
    <property type="entry name" value="Haloacid_Dehalogenase"/>
    <property type="match status" value="1"/>
</dbReference>
<evidence type="ECO:0000313" key="2">
    <source>
        <dbReference type="Proteomes" id="UP001335100"/>
    </source>
</evidence>
<evidence type="ECO:0000313" key="1">
    <source>
        <dbReference type="EMBL" id="MEE1931669.1"/>
    </source>
</evidence>
<gene>
    <name evidence="1" type="ORF">V0R50_00435</name>
</gene>
<dbReference type="InterPro" id="IPR023198">
    <property type="entry name" value="PGP-like_dom2"/>
</dbReference>
<accession>A0ABU7HJG0</accession>
<dbReference type="Gene3D" id="3.40.50.1000">
    <property type="entry name" value="HAD superfamily/HAD-like"/>
    <property type="match status" value="1"/>
</dbReference>
<sequence length="194" mass="22203">MLFIFDMGGVVASSSCTATICKEIGISLHDFYSFQLDSEGNNTYQYLSVGSISVDEYWRNFSLNSKIEIIEDLFEVLYRPEINDALILLIENLKRKGHRVVCCTNTIGSHFEVHRRLGNYEIFDFVYSSHLMGVKKPSLEFFEKVIDVERVSAKDIYFIDDDERNVEAGQSVGMKTHLFISVESLKNALAEFLI</sequence>
<keyword evidence="2" id="KW-1185">Reference proteome</keyword>
<dbReference type="PANTHER" id="PTHR43611">
    <property type="entry name" value="ALPHA-D-GLUCOSE 1-PHOSPHATE PHOSPHATASE"/>
    <property type="match status" value="1"/>
</dbReference>
<name>A0ABU7HJG0_9PSED</name>
<dbReference type="InterPro" id="IPR006439">
    <property type="entry name" value="HAD-SF_hydro_IA"/>
</dbReference>
<dbReference type="NCBIfam" id="TIGR01509">
    <property type="entry name" value="HAD-SF-IA-v3"/>
    <property type="match status" value="1"/>
</dbReference>
<dbReference type="PANTHER" id="PTHR43611:SF3">
    <property type="entry name" value="FLAVIN MONONUCLEOTIDE HYDROLASE 1, CHLOROPLATIC"/>
    <property type="match status" value="1"/>
</dbReference>
<dbReference type="SFLD" id="SFLDG01129">
    <property type="entry name" value="C1.5:_HAD__Beta-PGM__Phosphata"/>
    <property type="match status" value="1"/>
</dbReference>